<dbReference type="OrthoDB" id="5835829at2759"/>
<comment type="similarity">
    <text evidence="1 3">Belongs to the UDP-glycosyltransferase family.</text>
</comment>
<protein>
    <recommendedName>
        <fullName evidence="4">Glycosyltransferase</fullName>
        <ecNumber evidence="4">2.4.1.-</ecNumber>
    </recommendedName>
</protein>
<dbReference type="PANTHER" id="PTHR11926:SF1375">
    <property type="entry name" value="GLYCOSYLTRANSFERASE"/>
    <property type="match status" value="1"/>
</dbReference>
<dbReference type="PROSITE" id="PS00375">
    <property type="entry name" value="UDPGT"/>
    <property type="match status" value="1"/>
</dbReference>
<evidence type="ECO:0000256" key="3">
    <source>
        <dbReference type="RuleBase" id="RU003718"/>
    </source>
</evidence>
<gene>
    <name evidence="5" type="ORF">F0562_036220</name>
</gene>
<dbReference type="CDD" id="cd03784">
    <property type="entry name" value="GT1_Gtf-like"/>
    <property type="match status" value="1"/>
</dbReference>
<evidence type="ECO:0000256" key="4">
    <source>
        <dbReference type="RuleBase" id="RU362057"/>
    </source>
</evidence>
<sequence>MKAAGGAITFESIYDDSEGGVGGAGGLMGHLANFEASGSQSLLELIRKLEKSEFPVKCLVYDANIVWALDIAKQLGIAGAAFFTQSCAAIASYYPMQYELTGEPLPLPAFSMPGLPQLRLPDMPLVGLDTGCFPPIMRYILKQFDNIDKADWVLFNSFDSLEEKVVKWMSNLWPVRTIGPTLPSVYLDNRVENDSDYGFNLYKPNTDTCMKWLNTKPTGSVVYVSFGSAASLNAEQMAEIAEALRQNDDSFLWVVKPKEESKLPSNFVEETSEKGLVVTWCSQLEVLAHQAVGCFITHCGWNSTVEAISFGVPLVTMPQFLDQITNAYFVEKFWDVGIKPEADENGLTTRNEIDRCIREIMHGERGHLIKKNAIRWRELAKEAVSERGSSDKYIDEIIASFVAT</sequence>
<keyword evidence="6" id="KW-1185">Reference proteome</keyword>
<dbReference type="PANTHER" id="PTHR11926">
    <property type="entry name" value="GLUCOSYL/GLUCURONOSYL TRANSFERASES"/>
    <property type="match status" value="1"/>
</dbReference>
<dbReference type="EC" id="2.4.1.-" evidence="4"/>
<dbReference type="FunFam" id="3.40.50.2000:FF:000019">
    <property type="entry name" value="Glycosyltransferase"/>
    <property type="match status" value="1"/>
</dbReference>
<organism evidence="5 6">
    <name type="scientific">Nyssa sinensis</name>
    <dbReference type="NCBI Taxonomy" id="561372"/>
    <lineage>
        <taxon>Eukaryota</taxon>
        <taxon>Viridiplantae</taxon>
        <taxon>Streptophyta</taxon>
        <taxon>Embryophyta</taxon>
        <taxon>Tracheophyta</taxon>
        <taxon>Spermatophyta</taxon>
        <taxon>Magnoliopsida</taxon>
        <taxon>eudicotyledons</taxon>
        <taxon>Gunneridae</taxon>
        <taxon>Pentapetalae</taxon>
        <taxon>asterids</taxon>
        <taxon>Cornales</taxon>
        <taxon>Nyssaceae</taxon>
        <taxon>Nyssa</taxon>
    </lineage>
</organism>
<dbReference type="GO" id="GO:0080044">
    <property type="term" value="F:quercetin 7-O-glucosyltransferase activity"/>
    <property type="evidence" value="ECO:0007669"/>
    <property type="project" value="TreeGrafter"/>
</dbReference>
<dbReference type="InterPro" id="IPR002213">
    <property type="entry name" value="UDP_glucos_trans"/>
</dbReference>
<dbReference type="GO" id="GO:0080043">
    <property type="term" value="F:quercetin 3-O-glucosyltransferase activity"/>
    <property type="evidence" value="ECO:0007669"/>
    <property type="project" value="TreeGrafter"/>
</dbReference>
<keyword evidence="3" id="KW-0328">Glycosyltransferase</keyword>
<dbReference type="AlphaFoldDB" id="A0A5J5ACY0"/>
<proteinExistence type="inferred from homology"/>
<keyword evidence="2 3" id="KW-0808">Transferase</keyword>
<evidence type="ECO:0000256" key="1">
    <source>
        <dbReference type="ARBA" id="ARBA00009995"/>
    </source>
</evidence>
<dbReference type="SUPFAM" id="SSF53756">
    <property type="entry name" value="UDP-Glycosyltransferase/glycogen phosphorylase"/>
    <property type="match status" value="1"/>
</dbReference>
<reference evidence="5 6" key="1">
    <citation type="submission" date="2019-09" db="EMBL/GenBank/DDBJ databases">
        <title>A chromosome-level genome assembly of the Chinese tupelo Nyssa sinensis.</title>
        <authorList>
            <person name="Yang X."/>
            <person name="Kang M."/>
            <person name="Yang Y."/>
            <person name="Xiong H."/>
            <person name="Wang M."/>
            <person name="Zhang Z."/>
            <person name="Wang Z."/>
            <person name="Wu H."/>
            <person name="Ma T."/>
            <person name="Liu J."/>
            <person name="Xi Z."/>
        </authorList>
    </citation>
    <scope>NUCLEOTIDE SEQUENCE [LARGE SCALE GENOMIC DNA]</scope>
    <source>
        <strain evidence="5">J267</strain>
        <tissue evidence="5">Leaf</tissue>
    </source>
</reference>
<dbReference type="EMBL" id="CM018045">
    <property type="protein sequence ID" value="KAA8528865.1"/>
    <property type="molecule type" value="Genomic_DNA"/>
</dbReference>
<dbReference type="Gene3D" id="3.40.50.2000">
    <property type="entry name" value="Glycogen Phosphorylase B"/>
    <property type="match status" value="2"/>
</dbReference>
<accession>A0A5J5ACY0</accession>
<evidence type="ECO:0000256" key="2">
    <source>
        <dbReference type="ARBA" id="ARBA00022679"/>
    </source>
</evidence>
<name>A0A5J5ACY0_9ASTE</name>
<dbReference type="Proteomes" id="UP000325577">
    <property type="component" value="Linkage Group LG21"/>
</dbReference>
<dbReference type="Pfam" id="PF00201">
    <property type="entry name" value="UDPGT"/>
    <property type="match status" value="1"/>
</dbReference>
<evidence type="ECO:0000313" key="6">
    <source>
        <dbReference type="Proteomes" id="UP000325577"/>
    </source>
</evidence>
<evidence type="ECO:0000313" key="5">
    <source>
        <dbReference type="EMBL" id="KAA8528865.1"/>
    </source>
</evidence>
<dbReference type="InterPro" id="IPR035595">
    <property type="entry name" value="UDP_glycos_trans_CS"/>
</dbReference>